<dbReference type="RefSeq" id="WP_376753647.1">
    <property type="nucleotide sequence ID" value="NZ_CP124550.1"/>
</dbReference>
<reference evidence="2 3" key="1">
    <citation type="journal article" date="2023" name="Cell">
        <title>Genetic manipulation of Patescibacteria provides mechanistic insights into microbial dark matter and the epibiotic lifestyle.</title>
        <authorList>
            <person name="Wang Y."/>
            <person name="Gallagher L.A."/>
            <person name="Andrade P.A."/>
            <person name="Liu A."/>
            <person name="Humphreys I.R."/>
            <person name="Turkarslan S."/>
            <person name="Cutler K.J."/>
            <person name="Arrieta-Ortiz M.L."/>
            <person name="Li Y."/>
            <person name="Radey M.C."/>
            <person name="McLean J.S."/>
            <person name="Cong Q."/>
            <person name="Baker D."/>
            <person name="Baliga N.S."/>
            <person name="Peterson S.B."/>
            <person name="Mougous J.D."/>
        </authorList>
    </citation>
    <scope>NUCLEOTIDE SEQUENCE [LARGE SCALE GENOMIC DNA]</scope>
    <source>
        <strain evidence="2 3">ML1</strain>
    </source>
</reference>
<name>A0ABY8WX32_9BACT</name>
<evidence type="ECO:0000313" key="2">
    <source>
        <dbReference type="EMBL" id="WIO46096.1"/>
    </source>
</evidence>
<keyword evidence="1" id="KW-0812">Transmembrane</keyword>
<feature type="transmembrane region" description="Helical" evidence="1">
    <location>
        <begin position="31"/>
        <end position="48"/>
    </location>
</feature>
<proteinExistence type="predicted"/>
<gene>
    <name evidence="2" type="ORF">SEML1_0475</name>
</gene>
<protein>
    <submittedName>
        <fullName evidence="2">Uncharacterized protein</fullName>
    </submittedName>
</protein>
<organism evidence="2 3">
    <name type="scientific">Candidatus Southlakia epibionticum</name>
    <dbReference type="NCBI Taxonomy" id="3043284"/>
    <lineage>
        <taxon>Bacteria</taxon>
        <taxon>Candidatus Saccharimonadota</taxon>
        <taxon>Candidatus Saccharimonadia</taxon>
        <taxon>Candidatus Saccharimonadales</taxon>
        <taxon>Candidatus Saccharimonadaceae</taxon>
        <taxon>Candidatus Southlakia</taxon>
    </lineage>
</organism>
<accession>A0ABY8WX32</accession>
<evidence type="ECO:0000313" key="3">
    <source>
        <dbReference type="Proteomes" id="UP001177295"/>
    </source>
</evidence>
<feature type="transmembrane region" description="Helical" evidence="1">
    <location>
        <begin position="85"/>
        <end position="105"/>
    </location>
</feature>
<dbReference type="Proteomes" id="UP001177295">
    <property type="component" value="Chromosome"/>
</dbReference>
<evidence type="ECO:0000256" key="1">
    <source>
        <dbReference type="SAM" id="Phobius"/>
    </source>
</evidence>
<keyword evidence="1" id="KW-0472">Membrane</keyword>
<feature type="transmembrane region" description="Helical" evidence="1">
    <location>
        <begin position="54"/>
        <end position="73"/>
    </location>
</feature>
<dbReference type="EMBL" id="CP124550">
    <property type="protein sequence ID" value="WIO46096.1"/>
    <property type="molecule type" value="Genomic_DNA"/>
</dbReference>
<sequence length="106" mass="11903">MSRKHKQRTYARNRIFSRRGNEKLQEPDSSYLLKLVIVAILGTLWLKFRTPASAGTVVVNALPVGLAAGVLLVHWLETSPMNRKIWYATLLIIAIVSYFLPAGIVI</sequence>
<keyword evidence="3" id="KW-1185">Reference proteome</keyword>
<keyword evidence="1" id="KW-1133">Transmembrane helix</keyword>